<evidence type="ECO:0000256" key="5">
    <source>
        <dbReference type="ARBA" id="ARBA00022842"/>
    </source>
</evidence>
<evidence type="ECO:0000256" key="3">
    <source>
        <dbReference type="ARBA" id="ARBA00022723"/>
    </source>
</evidence>
<evidence type="ECO:0000313" key="12">
    <source>
        <dbReference type="WBParaSite" id="snap_masked-unitig_33849-processed-gene-0.0-mRNA-1"/>
    </source>
</evidence>
<organism evidence="11 12">
    <name type="scientific">Macrostomum lignano</name>
    <dbReference type="NCBI Taxonomy" id="282301"/>
    <lineage>
        <taxon>Eukaryota</taxon>
        <taxon>Metazoa</taxon>
        <taxon>Spiralia</taxon>
        <taxon>Lophotrochozoa</taxon>
        <taxon>Platyhelminthes</taxon>
        <taxon>Rhabditophora</taxon>
        <taxon>Macrostomorpha</taxon>
        <taxon>Macrostomida</taxon>
        <taxon>Macrostomidae</taxon>
        <taxon>Macrostomum</taxon>
    </lineage>
</organism>
<evidence type="ECO:0000256" key="6">
    <source>
        <dbReference type="ARBA" id="ARBA00023134"/>
    </source>
</evidence>
<accession>A0A1I8JNU4</accession>
<proteinExistence type="inferred from homology"/>
<dbReference type="PANTHER" id="PTHR10218:SF212">
    <property type="entry name" value="G PROTEIN ALPHA S SUBUNIT"/>
    <property type="match status" value="1"/>
</dbReference>
<evidence type="ECO:0000256" key="10">
    <source>
        <dbReference type="PIRSR" id="PIRSR601019-2"/>
    </source>
</evidence>
<dbReference type="InterPro" id="IPR011025">
    <property type="entry name" value="GproteinA_insert"/>
</dbReference>
<comment type="similarity">
    <text evidence="1">Belongs to the G-alpha family. G(s) subfamily.</text>
</comment>
<dbReference type="Pfam" id="PF00503">
    <property type="entry name" value="G-alpha"/>
    <property type="match status" value="1"/>
</dbReference>
<evidence type="ECO:0000256" key="9">
    <source>
        <dbReference type="PIRSR" id="PIRSR601019-1"/>
    </source>
</evidence>
<feature type="binding site" evidence="9">
    <location>
        <begin position="21"/>
        <end position="28"/>
    </location>
    <ligand>
        <name>GTP</name>
        <dbReference type="ChEBI" id="CHEBI:37565"/>
    </ligand>
</feature>
<dbReference type="GO" id="GO:0005737">
    <property type="term" value="C:cytoplasm"/>
    <property type="evidence" value="ECO:0007669"/>
    <property type="project" value="TreeGrafter"/>
</dbReference>
<feature type="binding site" evidence="10">
    <location>
        <position position="28"/>
    </location>
    <ligand>
        <name>Mg(2+)</name>
        <dbReference type="ChEBI" id="CHEBI:18420"/>
    </ligand>
</feature>
<dbReference type="GO" id="GO:0005525">
    <property type="term" value="F:GTP binding"/>
    <property type="evidence" value="ECO:0007669"/>
    <property type="project" value="UniProtKB-KW"/>
</dbReference>
<dbReference type="PROSITE" id="PS51882">
    <property type="entry name" value="G_ALPHA"/>
    <property type="match status" value="1"/>
</dbReference>
<evidence type="ECO:0000256" key="4">
    <source>
        <dbReference type="ARBA" id="ARBA00022741"/>
    </source>
</evidence>
<dbReference type="PANTHER" id="PTHR10218">
    <property type="entry name" value="GTP-BINDING PROTEIN ALPHA SUBUNIT"/>
    <property type="match status" value="1"/>
</dbReference>
<evidence type="ECO:0000256" key="1">
    <source>
        <dbReference type="ARBA" id="ARBA00007172"/>
    </source>
</evidence>
<feature type="binding site" evidence="9">
    <location>
        <begin position="47"/>
        <end position="51"/>
    </location>
    <ligand>
        <name>GTP</name>
        <dbReference type="ChEBI" id="CHEBI:37565"/>
    </ligand>
</feature>
<keyword evidence="7" id="KW-0807">Transducer</keyword>
<evidence type="ECO:0000256" key="2">
    <source>
        <dbReference type="ARBA" id="ARBA00011356"/>
    </source>
</evidence>
<keyword evidence="11" id="KW-1185">Reference proteome</keyword>
<dbReference type="AlphaFoldDB" id="A0A1I8JNU4"/>
<evidence type="ECO:0000313" key="11">
    <source>
        <dbReference type="Proteomes" id="UP000095280"/>
    </source>
</evidence>
<dbReference type="GO" id="GO:0001664">
    <property type="term" value="F:G protein-coupled receptor binding"/>
    <property type="evidence" value="ECO:0007669"/>
    <property type="project" value="TreeGrafter"/>
</dbReference>
<dbReference type="SUPFAM" id="SSF52540">
    <property type="entry name" value="P-loop containing nucleoside triphosphate hydrolases"/>
    <property type="match status" value="1"/>
</dbReference>
<protein>
    <recommendedName>
        <fullName evidence="8">Adenylate cyclase-stimulating G alpha protein</fullName>
    </recommendedName>
</protein>
<dbReference type="GO" id="GO:0007191">
    <property type="term" value="P:adenylate cyclase-activating dopamine receptor signaling pathway"/>
    <property type="evidence" value="ECO:0007669"/>
    <property type="project" value="TreeGrafter"/>
</dbReference>
<keyword evidence="4 9" id="KW-0547">Nucleotide-binding</keyword>
<dbReference type="GO" id="GO:0005834">
    <property type="term" value="C:heterotrimeric G-protein complex"/>
    <property type="evidence" value="ECO:0007669"/>
    <property type="project" value="TreeGrafter"/>
</dbReference>
<dbReference type="Proteomes" id="UP000095280">
    <property type="component" value="Unplaced"/>
</dbReference>
<dbReference type="PRINTS" id="PR00318">
    <property type="entry name" value="GPROTEINA"/>
</dbReference>
<keyword evidence="3 10" id="KW-0479">Metal-binding</keyword>
<evidence type="ECO:0000256" key="7">
    <source>
        <dbReference type="ARBA" id="ARBA00023224"/>
    </source>
</evidence>
<sequence>FLDKAEEVGRADTSLRSQDILRCRRVLTSGIFETKFCVDKVQFHMFDVGGQREERRKWIQCFKRCHRNHLCDRLSSSYNMVLREDPSQNRLKESLDLFQSIWTNRLKTAGDTDPTLRCAGSTLRSSGCEKLNFADSRAYFVASAT</sequence>
<dbReference type="SMART" id="SM00275">
    <property type="entry name" value="G_alpha"/>
    <property type="match status" value="1"/>
</dbReference>
<keyword evidence="5 10" id="KW-0460">Magnesium</keyword>
<dbReference type="Gene3D" id="1.10.400.10">
    <property type="entry name" value="GI Alpha 1, domain 2-like"/>
    <property type="match status" value="1"/>
</dbReference>
<dbReference type="WBParaSite" id="snap_masked-unitig_33849-processed-gene-0.0-mRNA-1">
    <property type="protein sequence ID" value="snap_masked-unitig_33849-processed-gene-0.0-mRNA-1"/>
    <property type="gene ID" value="snap_masked-unitig_33849-processed-gene-0.0"/>
</dbReference>
<evidence type="ECO:0000256" key="8">
    <source>
        <dbReference type="ARBA" id="ARBA00042247"/>
    </source>
</evidence>
<dbReference type="InterPro" id="IPR027417">
    <property type="entry name" value="P-loop_NTPase"/>
</dbReference>
<dbReference type="InterPro" id="IPR001019">
    <property type="entry name" value="Gprotein_alpha_su"/>
</dbReference>
<dbReference type="GO" id="GO:0031683">
    <property type="term" value="F:G-protein beta/gamma-subunit complex binding"/>
    <property type="evidence" value="ECO:0007669"/>
    <property type="project" value="InterPro"/>
</dbReference>
<dbReference type="FunFam" id="3.40.50.300:FF:006178">
    <property type="entry name" value="Guanine nucleotide-binding protein G(s) subunit alpha isoforms short"/>
    <property type="match status" value="1"/>
</dbReference>
<name>A0A1I8JNU4_9PLAT</name>
<reference evidence="12" key="1">
    <citation type="submission" date="2016-11" db="UniProtKB">
        <authorList>
            <consortium name="WormBaseParasite"/>
        </authorList>
    </citation>
    <scope>IDENTIFICATION</scope>
</reference>
<comment type="subunit">
    <text evidence="2">G proteins are composed of 3 units; alpha, beta and gamma. The alpha chain contains the guanine nucleotide binding site.</text>
</comment>
<dbReference type="GO" id="GO:0003924">
    <property type="term" value="F:GTPase activity"/>
    <property type="evidence" value="ECO:0007669"/>
    <property type="project" value="InterPro"/>
</dbReference>
<dbReference type="Gene3D" id="3.40.50.300">
    <property type="entry name" value="P-loop containing nucleotide triphosphate hydrolases"/>
    <property type="match status" value="1"/>
</dbReference>
<keyword evidence="6 9" id="KW-0342">GTP-binding</keyword>
<dbReference type="GO" id="GO:0007606">
    <property type="term" value="P:sensory perception of chemical stimulus"/>
    <property type="evidence" value="ECO:0007669"/>
    <property type="project" value="TreeGrafter"/>
</dbReference>
<dbReference type="GO" id="GO:0046872">
    <property type="term" value="F:metal ion binding"/>
    <property type="evidence" value="ECO:0007669"/>
    <property type="project" value="UniProtKB-KW"/>
</dbReference>